<dbReference type="KEGG" id="pcea:J3359_15690"/>
<evidence type="ECO:0000313" key="2">
    <source>
        <dbReference type="Proteomes" id="UP000663920"/>
    </source>
</evidence>
<dbReference type="Gene3D" id="2.120.10.30">
    <property type="entry name" value="TolB, C-terminal domain"/>
    <property type="match status" value="1"/>
</dbReference>
<dbReference type="Pfam" id="PF17170">
    <property type="entry name" value="DUF5128"/>
    <property type="match status" value="1"/>
</dbReference>
<dbReference type="InterPro" id="IPR011042">
    <property type="entry name" value="6-blade_b-propeller_TolB-like"/>
</dbReference>
<dbReference type="SUPFAM" id="SSF101898">
    <property type="entry name" value="NHL repeat"/>
    <property type="match status" value="1"/>
</dbReference>
<dbReference type="PROSITE" id="PS51257">
    <property type="entry name" value="PROKAR_LIPOPROTEIN"/>
    <property type="match status" value="1"/>
</dbReference>
<gene>
    <name evidence="1" type="ORF">J3359_15690</name>
</gene>
<dbReference type="AlphaFoldDB" id="A0A975H6S4"/>
<evidence type="ECO:0000313" key="1">
    <source>
        <dbReference type="EMBL" id="QTE22229.1"/>
    </source>
</evidence>
<accession>A0A975H6S4</accession>
<dbReference type="EMBL" id="CP071869">
    <property type="protein sequence ID" value="QTE22229.1"/>
    <property type="molecule type" value="Genomic_DNA"/>
</dbReference>
<name>A0A975H6S4_9FLAO</name>
<dbReference type="Proteomes" id="UP000663920">
    <property type="component" value="Chromosome"/>
</dbReference>
<keyword evidence="2" id="KW-1185">Reference proteome</keyword>
<dbReference type="RefSeq" id="WP_208077949.1">
    <property type="nucleotide sequence ID" value="NZ_CP071869.1"/>
</dbReference>
<protein>
    <submittedName>
        <fullName evidence="1">6-bladed beta-propeller</fullName>
    </submittedName>
</protein>
<organism evidence="1 2">
    <name type="scientific">Polaribacter cellanae</name>
    <dbReference type="NCBI Taxonomy" id="2818493"/>
    <lineage>
        <taxon>Bacteria</taxon>
        <taxon>Pseudomonadati</taxon>
        <taxon>Bacteroidota</taxon>
        <taxon>Flavobacteriia</taxon>
        <taxon>Flavobacteriales</taxon>
        <taxon>Flavobacteriaceae</taxon>
    </lineage>
</organism>
<sequence>MKKIIFLIIVVPFIFSCKRDGKNNVYELKHIKLNVQKKYPAGNFGDYFSSSKIIALETNNSSFISNIDRITVSNNKILILDTKLNSVLIFDLNGKFINKIQHIGSGPGEYTNLRDFSVDEDKKNIILYSSSPSRILTYEMDGTFLKKENINNFCFNIGYKDSNLLCLLKDKNGGKLFLSKNLKENTDEEFISMNKKDNFFLNLGFNRPSIIKSKDINITFPYSETVFSYTGKEVRPKYYIDFLDNKTPESIVDNLDENYTGLYKYITKNNYGFGISNFRENKNYITFNFYHANLVIHSKKNNTTKIFRGIKNEGFIFEKYFAHDGEDNKIISILPSSNFKFQTSIYKSEKESWEKIPDYIKKIDKNVSNNSNPLLILYTFKN</sequence>
<proteinExistence type="predicted"/>
<reference evidence="1 2" key="1">
    <citation type="submission" date="2021-03" db="EMBL/GenBank/DDBJ databases">
        <title>Complete genome of Polaribacter_sp.SM13.</title>
        <authorList>
            <person name="Jeong S.W."/>
            <person name="Bae J.W."/>
        </authorList>
    </citation>
    <scope>NUCLEOTIDE SEQUENCE [LARGE SCALE GENOMIC DNA]</scope>
    <source>
        <strain evidence="1 2">SM13</strain>
    </source>
</reference>